<dbReference type="Gene3D" id="3.40.640.10">
    <property type="entry name" value="Type I PLP-dependent aspartate aminotransferase-like (Major domain)"/>
    <property type="match status" value="1"/>
</dbReference>
<name>A0A226ENS1_FOLCA</name>
<gene>
    <name evidence="8" type="ORF">Fcan01_06240</name>
</gene>
<evidence type="ECO:0000313" key="9">
    <source>
        <dbReference type="Proteomes" id="UP000198287"/>
    </source>
</evidence>
<dbReference type="EMBL" id="LNIX01000002">
    <property type="protein sequence ID" value="OXA59282.1"/>
    <property type="molecule type" value="Genomic_DNA"/>
</dbReference>
<dbReference type="GO" id="GO:0016831">
    <property type="term" value="F:carboxy-lyase activity"/>
    <property type="evidence" value="ECO:0007669"/>
    <property type="project" value="UniProtKB-KW"/>
</dbReference>
<feature type="modified residue" description="N6-(pyridoxal phosphate)lysine" evidence="6">
    <location>
        <position position="327"/>
    </location>
</feature>
<keyword evidence="5 7" id="KW-0456">Lyase</keyword>
<keyword evidence="3" id="KW-0210">Decarboxylase</keyword>
<proteinExistence type="inferred from homology"/>
<dbReference type="PANTHER" id="PTHR45677">
    <property type="entry name" value="GLUTAMATE DECARBOXYLASE-RELATED"/>
    <property type="match status" value="1"/>
</dbReference>
<dbReference type="CDD" id="cd06450">
    <property type="entry name" value="DOPA_deC_like"/>
    <property type="match status" value="1"/>
</dbReference>
<dbReference type="GO" id="GO:0030170">
    <property type="term" value="F:pyridoxal phosphate binding"/>
    <property type="evidence" value="ECO:0007669"/>
    <property type="project" value="InterPro"/>
</dbReference>
<dbReference type="Proteomes" id="UP000198287">
    <property type="component" value="Unassembled WGS sequence"/>
</dbReference>
<keyword evidence="9" id="KW-1185">Reference proteome</keyword>
<evidence type="ECO:0000313" key="8">
    <source>
        <dbReference type="EMBL" id="OXA59282.1"/>
    </source>
</evidence>
<evidence type="ECO:0000256" key="5">
    <source>
        <dbReference type="ARBA" id="ARBA00023239"/>
    </source>
</evidence>
<dbReference type="InterPro" id="IPR015421">
    <property type="entry name" value="PyrdxlP-dep_Trfase_major"/>
</dbReference>
<reference evidence="8 9" key="1">
    <citation type="submission" date="2015-12" db="EMBL/GenBank/DDBJ databases">
        <title>The genome of Folsomia candida.</title>
        <authorList>
            <person name="Faddeeva A."/>
            <person name="Derks M.F."/>
            <person name="Anvar Y."/>
            <person name="Smit S."/>
            <person name="Van Straalen N."/>
            <person name="Roelofs D."/>
        </authorList>
    </citation>
    <scope>NUCLEOTIDE SEQUENCE [LARGE SCALE GENOMIC DNA]</scope>
    <source>
        <strain evidence="8 9">VU population</strain>
        <tissue evidence="8">Whole body</tissue>
    </source>
</reference>
<organism evidence="8 9">
    <name type="scientific">Folsomia candida</name>
    <name type="common">Springtail</name>
    <dbReference type="NCBI Taxonomy" id="158441"/>
    <lineage>
        <taxon>Eukaryota</taxon>
        <taxon>Metazoa</taxon>
        <taxon>Ecdysozoa</taxon>
        <taxon>Arthropoda</taxon>
        <taxon>Hexapoda</taxon>
        <taxon>Collembola</taxon>
        <taxon>Entomobryomorpha</taxon>
        <taxon>Isotomoidea</taxon>
        <taxon>Isotomidae</taxon>
        <taxon>Proisotominae</taxon>
        <taxon>Folsomia</taxon>
    </lineage>
</organism>
<dbReference type="OrthoDB" id="392571at2759"/>
<dbReference type="STRING" id="158441.A0A226ENS1"/>
<comment type="caution">
    <text evidence="8">The sequence shown here is derived from an EMBL/GenBank/DDBJ whole genome shotgun (WGS) entry which is preliminary data.</text>
</comment>
<evidence type="ECO:0000256" key="7">
    <source>
        <dbReference type="RuleBase" id="RU000382"/>
    </source>
</evidence>
<evidence type="ECO:0000256" key="6">
    <source>
        <dbReference type="PIRSR" id="PIRSR602129-50"/>
    </source>
</evidence>
<dbReference type="InterPro" id="IPR015424">
    <property type="entry name" value="PyrdxlP-dep_Trfase"/>
</dbReference>
<evidence type="ECO:0000256" key="3">
    <source>
        <dbReference type="ARBA" id="ARBA00022793"/>
    </source>
</evidence>
<dbReference type="OMA" id="NWQPLMV"/>
<dbReference type="Gene3D" id="3.90.1150.170">
    <property type="match status" value="1"/>
</dbReference>
<comment type="similarity">
    <text evidence="2 7">Belongs to the group II decarboxylase family.</text>
</comment>
<evidence type="ECO:0000256" key="1">
    <source>
        <dbReference type="ARBA" id="ARBA00001933"/>
    </source>
</evidence>
<comment type="cofactor">
    <cofactor evidence="1 6 7">
        <name>pyridoxal 5'-phosphate</name>
        <dbReference type="ChEBI" id="CHEBI:597326"/>
    </cofactor>
</comment>
<keyword evidence="4 6" id="KW-0663">Pyridoxal phosphate</keyword>
<dbReference type="InterPro" id="IPR002129">
    <property type="entry name" value="PyrdxlP-dep_de-COase"/>
</dbReference>
<dbReference type="GO" id="GO:0019752">
    <property type="term" value="P:carboxylic acid metabolic process"/>
    <property type="evidence" value="ECO:0007669"/>
    <property type="project" value="InterPro"/>
</dbReference>
<dbReference type="PANTHER" id="PTHR45677:SF12">
    <property type="entry name" value="BLACK, ISOFORM A"/>
    <property type="match status" value="1"/>
</dbReference>
<accession>A0A226ENS1</accession>
<dbReference type="GO" id="GO:0005737">
    <property type="term" value="C:cytoplasm"/>
    <property type="evidence" value="ECO:0007669"/>
    <property type="project" value="TreeGrafter"/>
</dbReference>
<sequence>MGDAKVSENGTEKVSESKVLTENPKYYKTYPEREVHEKFFRDVFEIILKDALFEGIQRDQPVVRFEQPHDLWKILNLKLGRDPAHNHDVLLDLVKDVIKYSVKTGHPYFINQLYSGIDPYGVAAEWVASALNGSVYTYEVAPVFTLMELEVFERMRNIIGFPKNQGDGLFCPGGSLANGYAISVARYKKRPEIKELGLSGVKPMIMFVSEDAHYSFKKLASFQGIGLKNVVGVKVDSRGKMNVTELDKEIQSSIDKGFDPFLVSATAGTTVLGAFDPIDEIAEVCKKYGLWLHVDGAWGGGALMSDTYRDLMKGIEKADSVTWNPHKLLCAPQQCSTFLLKDGTIATDAHATRATYLFQQDKFYEAQFDTGDKHIQCGRRADVLKFWLMWKAKGKDGFEAHIDHIFGLAKFCVEELRRRGPSFKLLLEDPECTNVVFWYIPPSLQDMNQSSPEFWDRIHKIAPKIKERMMRQGTMMCTYQPLRQYQNFFRVVIQSSEVNEKDVTYFLDEIEKCGKDL</sequence>
<dbReference type="SUPFAM" id="SSF53383">
    <property type="entry name" value="PLP-dependent transferases"/>
    <property type="match status" value="1"/>
</dbReference>
<protein>
    <submittedName>
        <fullName evidence="8">Acidic amino acid decarboxylase GADL1</fullName>
    </submittedName>
</protein>
<evidence type="ECO:0000256" key="2">
    <source>
        <dbReference type="ARBA" id="ARBA00009533"/>
    </source>
</evidence>
<dbReference type="Pfam" id="PF00282">
    <property type="entry name" value="Pyridoxal_deC"/>
    <property type="match status" value="1"/>
</dbReference>
<dbReference type="AlphaFoldDB" id="A0A226ENS1"/>
<evidence type="ECO:0000256" key="4">
    <source>
        <dbReference type="ARBA" id="ARBA00022898"/>
    </source>
</evidence>